<dbReference type="AlphaFoldDB" id="A0A1Z4JQ90"/>
<evidence type="ECO:0000313" key="3">
    <source>
        <dbReference type="Proteomes" id="UP000217895"/>
    </source>
</evidence>
<keyword evidence="1" id="KW-0812">Transmembrane</keyword>
<feature type="transmembrane region" description="Helical" evidence="1">
    <location>
        <begin position="76"/>
        <end position="98"/>
    </location>
</feature>
<keyword evidence="1" id="KW-0472">Membrane</keyword>
<proteinExistence type="predicted"/>
<name>A0A1Z4JQ90_LEPBY</name>
<evidence type="ECO:0000256" key="1">
    <source>
        <dbReference type="SAM" id="Phobius"/>
    </source>
</evidence>
<dbReference type="Gene3D" id="2.160.20.80">
    <property type="entry name" value="E3 ubiquitin-protein ligase SopA"/>
    <property type="match status" value="1"/>
</dbReference>
<reference evidence="2 3" key="1">
    <citation type="submission" date="2017-06" db="EMBL/GenBank/DDBJ databases">
        <title>Genome sequencing of cyanobaciteial culture collection at National Institute for Environmental Studies (NIES).</title>
        <authorList>
            <person name="Hirose Y."/>
            <person name="Shimura Y."/>
            <person name="Fujisawa T."/>
            <person name="Nakamura Y."/>
            <person name="Kawachi M."/>
        </authorList>
    </citation>
    <scope>NUCLEOTIDE SEQUENCE [LARGE SCALE GENOMIC DNA]</scope>
    <source>
        <strain evidence="2 3">NIES-2135</strain>
    </source>
</reference>
<dbReference type="SUPFAM" id="SSF141571">
    <property type="entry name" value="Pentapeptide repeat-like"/>
    <property type="match status" value="1"/>
</dbReference>
<dbReference type="PANTHER" id="PTHR14136">
    <property type="entry name" value="BTB_POZ DOMAIN-CONTAINING PROTEIN KCTD9"/>
    <property type="match status" value="1"/>
</dbReference>
<gene>
    <name evidence="2" type="ORF">NIES2135_56820</name>
</gene>
<dbReference type="Proteomes" id="UP000217895">
    <property type="component" value="Chromosome"/>
</dbReference>
<organism evidence="2 3">
    <name type="scientific">Leptolyngbya boryana NIES-2135</name>
    <dbReference type="NCBI Taxonomy" id="1973484"/>
    <lineage>
        <taxon>Bacteria</taxon>
        <taxon>Bacillati</taxon>
        <taxon>Cyanobacteriota</taxon>
        <taxon>Cyanophyceae</taxon>
        <taxon>Leptolyngbyales</taxon>
        <taxon>Leptolyngbyaceae</taxon>
        <taxon>Leptolyngbya group</taxon>
        <taxon>Leptolyngbya</taxon>
    </lineage>
</organism>
<dbReference type="InterPro" id="IPR001646">
    <property type="entry name" value="5peptide_repeat"/>
</dbReference>
<evidence type="ECO:0000313" key="2">
    <source>
        <dbReference type="EMBL" id="BAY58808.1"/>
    </source>
</evidence>
<sequence>MQHRLSQSFRRSELIVGALMGAAIVLGTGFYWQQQRANLHQLQDQINGLRKTTQANPTLQKDLLALEKDRIVLENAIHSSIVQTGGGFLLFLTAFISWKNLKATQKNVAIAAEKQVAERYSQAINHLGSSSLETRFGGIHVLERIAQESLQEHWTIMQVLTSYIQARSPINSASSKIARDIQACLSVIARRRIEFDPPYNPSSSATRLNLIETHLCKAELSGANLSRALLLNSNLSGAYLTQVDFRGANLSYAVLVEASLYQANLQQTRLIGADLENADFRGAIGLTVDQIKEARNWQSAEFDPEFQAQLSK</sequence>
<keyword evidence="1" id="KW-1133">Transmembrane helix</keyword>
<dbReference type="EMBL" id="AP018203">
    <property type="protein sequence ID" value="BAY58808.1"/>
    <property type="molecule type" value="Genomic_DNA"/>
</dbReference>
<dbReference type="Pfam" id="PF00805">
    <property type="entry name" value="Pentapeptide"/>
    <property type="match status" value="1"/>
</dbReference>
<keyword evidence="3" id="KW-1185">Reference proteome</keyword>
<protein>
    <submittedName>
        <fullName evidence="2">Pentapeptide repeat-containing protein</fullName>
    </submittedName>
</protein>
<feature type="transmembrane region" description="Helical" evidence="1">
    <location>
        <begin position="12"/>
        <end position="32"/>
    </location>
</feature>
<accession>A0A1Z4JQ90</accession>
<dbReference type="PANTHER" id="PTHR14136:SF17">
    <property type="entry name" value="BTB_POZ DOMAIN-CONTAINING PROTEIN KCTD9"/>
    <property type="match status" value="1"/>
</dbReference>
<dbReference type="InterPro" id="IPR051082">
    <property type="entry name" value="Pentapeptide-BTB/POZ_domain"/>
</dbReference>